<keyword evidence="8" id="KW-1185">Reference proteome</keyword>
<feature type="compositionally biased region" description="Low complexity" evidence="5">
    <location>
        <begin position="9"/>
        <end position="19"/>
    </location>
</feature>
<feature type="transmembrane region" description="Helical" evidence="6">
    <location>
        <begin position="120"/>
        <end position="139"/>
    </location>
</feature>
<feature type="region of interest" description="Disordered" evidence="5">
    <location>
        <begin position="1"/>
        <end position="23"/>
    </location>
</feature>
<evidence type="ECO:0000256" key="2">
    <source>
        <dbReference type="ARBA" id="ARBA00022692"/>
    </source>
</evidence>
<dbReference type="GO" id="GO:0005886">
    <property type="term" value="C:plasma membrane"/>
    <property type="evidence" value="ECO:0007669"/>
    <property type="project" value="TreeGrafter"/>
</dbReference>
<dbReference type="OrthoDB" id="2729535at2"/>
<dbReference type="AlphaFoldDB" id="A0A413RHJ5"/>
<keyword evidence="3 6" id="KW-1133">Transmembrane helix</keyword>
<dbReference type="PANTHER" id="PTHR43427">
    <property type="entry name" value="CHLORIDE CHANNEL PROTEIN CLC-E"/>
    <property type="match status" value="1"/>
</dbReference>
<accession>A0A413RHJ5</accession>
<evidence type="ECO:0000313" key="8">
    <source>
        <dbReference type="Proteomes" id="UP000283374"/>
    </source>
</evidence>
<sequence>MTERPADDQPPAEAPAPTDSGGTPHIPVQQLLRMVVPSALVGALCALLLIALSWLAERLQELVWDDLSSAMGVDPDSAWWIISVLTLTGVLVGLVVKYVPGHAGPDPAAHGLVEAPLKPSVTPGLALALVLMLAGGVSLGPENPIMAINGALVVWLGARYLPRVGAGQWVALATAGTIGAMFGTPVAAALMFSELNVGNPKIPLWDRLFSPLVSATAGSIVMLSLSDLDLAIDLPGYEFHPGDLAIGLLISVVTAGIGLIGVWVFVPLHRLFRRINDPLLMLTVGGLLLGVIGAIGGPLSLFKGLHEMQELPAQIGTLSALGFLGLGLIKIVALLVASTSGFRGGRIFPALFAGVALGFAIHESFPSVSLPLAVSTACVGILVVVARSGWLSLFMALAAVPDANLLPILVLSSLGAWLMVANRRELIDPERMPHAAEGSEVRPA</sequence>
<feature type="transmembrane region" description="Helical" evidence="6">
    <location>
        <begin position="245"/>
        <end position="266"/>
    </location>
</feature>
<comment type="subcellular location">
    <subcellularLocation>
        <location evidence="1">Membrane</location>
        <topology evidence="1">Multi-pass membrane protein</topology>
    </subcellularLocation>
</comment>
<proteinExistence type="predicted"/>
<dbReference type="NCBIfam" id="NF002971">
    <property type="entry name" value="PRK03655.1"/>
    <property type="match status" value="1"/>
</dbReference>
<evidence type="ECO:0000256" key="5">
    <source>
        <dbReference type="SAM" id="MobiDB-lite"/>
    </source>
</evidence>
<dbReference type="RefSeq" id="WP_118768497.1">
    <property type="nucleotide sequence ID" value="NZ_QWKP01000221.1"/>
</dbReference>
<reference evidence="7 8" key="1">
    <citation type="submission" date="2018-08" db="EMBL/GenBank/DDBJ databases">
        <title>Cellulomonas rhizosphaerae sp. nov., a novel actinomycete isolated from soil.</title>
        <authorList>
            <person name="Tian Y."/>
        </authorList>
    </citation>
    <scope>NUCLEOTIDE SEQUENCE [LARGE SCALE GENOMIC DNA]</scope>
    <source>
        <strain evidence="7 8">NEAU-TCZ24</strain>
    </source>
</reference>
<evidence type="ECO:0000256" key="6">
    <source>
        <dbReference type="SAM" id="Phobius"/>
    </source>
</evidence>
<keyword evidence="2 6" id="KW-0812">Transmembrane</keyword>
<dbReference type="PRINTS" id="PR00762">
    <property type="entry name" value="CLCHANNEL"/>
</dbReference>
<feature type="transmembrane region" description="Helical" evidence="6">
    <location>
        <begin position="278"/>
        <end position="301"/>
    </location>
</feature>
<dbReference type="Pfam" id="PF00654">
    <property type="entry name" value="Voltage_CLC"/>
    <property type="match status" value="1"/>
</dbReference>
<evidence type="ECO:0000256" key="1">
    <source>
        <dbReference type="ARBA" id="ARBA00004141"/>
    </source>
</evidence>
<feature type="transmembrane region" description="Helical" evidence="6">
    <location>
        <begin position="77"/>
        <end position="100"/>
    </location>
</feature>
<gene>
    <name evidence="7" type="ORF">D1825_16420</name>
</gene>
<protein>
    <submittedName>
        <fullName evidence="7">Ion channel protein</fullName>
    </submittedName>
</protein>
<dbReference type="GO" id="GO:0015108">
    <property type="term" value="F:chloride transmembrane transporter activity"/>
    <property type="evidence" value="ECO:0007669"/>
    <property type="project" value="InterPro"/>
</dbReference>
<dbReference type="InterPro" id="IPR014743">
    <property type="entry name" value="Cl-channel_core"/>
</dbReference>
<dbReference type="Proteomes" id="UP000283374">
    <property type="component" value="Unassembled WGS sequence"/>
</dbReference>
<dbReference type="EMBL" id="QWKP01000221">
    <property type="protein sequence ID" value="RHA37635.1"/>
    <property type="molecule type" value="Genomic_DNA"/>
</dbReference>
<evidence type="ECO:0000256" key="4">
    <source>
        <dbReference type="ARBA" id="ARBA00023136"/>
    </source>
</evidence>
<dbReference type="CDD" id="cd00400">
    <property type="entry name" value="Voltage_gated_ClC"/>
    <property type="match status" value="1"/>
</dbReference>
<dbReference type="InterPro" id="IPR001807">
    <property type="entry name" value="ClC"/>
</dbReference>
<name>A0A413RHJ5_9CELL</name>
<feature type="transmembrane region" description="Helical" evidence="6">
    <location>
        <begin position="344"/>
        <end position="362"/>
    </location>
</feature>
<feature type="transmembrane region" description="Helical" evidence="6">
    <location>
        <begin position="168"/>
        <end position="192"/>
    </location>
</feature>
<keyword evidence="4 6" id="KW-0472">Membrane</keyword>
<dbReference type="SUPFAM" id="SSF81340">
    <property type="entry name" value="Clc chloride channel"/>
    <property type="match status" value="1"/>
</dbReference>
<evidence type="ECO:0000256" key="3">
    <source>
        <dbReference type="ARBA" id="ARBA00022989"/>
    </source>
</evidence>
<dbReference type="PANTHER" id="PTHR43427:SF9">
    <property type="entry name" value="ION-TRANSPORT PROTEIN YFEO-RELATED"/>
    <property type="match status" value="1"/>
</dbReference>
<dbReference type="Gene3D" id="1.10.3080.10">
    <property type="entry name" value="Clc chloride channel"/>
    <property type="match status" value="1"/>
</dbReference>
<dbReference type="InterPro" id="IPR050368">
    <property type="entry name" value="ClC-type_chloride_channel"/>
</dbReference>
<feature type="transmembrane region" description="Helical" evidence="6">
    <location>
        <begin position="313"/>
        <end position="337"/>
    </location>
</feature>
<evidence type="ECO:0000313" key="7">
    <source>
        <dbReference type="EMBL" id="RHA37635.1"/>
    </source>
</evidence>
<organism evidence="7 8">
    <name type="scientific">Cellulomonas rhizosphaerae</name>
    <dbReference type="NCBI Taxonomy" id="2293719"/>
    <lineage>
        <taxon>Bacteria</taxon>
        <taxon>Bacillati</taxon>
        <taxon>Actinomycetota</taxon>
        <taxon>Actinomycetes</taxon>
        <taxon>Micrococcales</taxon>
        <taxon>Cellulomonadaceae</taxon>
        <taxon>Cellulomonas</taxon>
    </lineage>
</organism>
<comment type="caution">
    <text evidence="7">The sequence shown here is derived from an EMBL/GenBank/DDBJ whole genome shotgun (WGS) entry which is preliminary data.</text>
</comment>
<feature type="transmembrane region" description="Helical" evidence="6">
    <location>
        <begin position="34"/>
        <end position="56"/>
    </location>
</feature>
<feature type="transmembrane region" description="Helical" evidence="6">
    <location>
        <begin position="368"/>
        <end position="386"/>
    </location>
</feature>